<reference evidence="2" key="1">
    <citation type="submission" date="2006-12" db="EMBL/GenBank/DDBJ databases">
        <title>Complete sequence of Pyrobaculum islandicum DSM 4184.</title>
        <authorList>
            <person name="Copeland A."/>
            <person name="Lucas S."/>
            <person name="Lapidus A."/>
            <person name="Barry K."/>
            <person name="Detter J.C."/>
            <person name="Glavina del Rio T."/>
            <person name="Dalin E."/>
            <person name="Tice H."/>
            <person name="Pitluck S."/>
            <person name="Meincke L."/>
            <person name="Brettin T."/>
            <person name="Bruce D."/>
            <person name="Han C."/>
            <person name="Tapia R."/>
            <person name="Gilna P."/>
            <person name="Schmutz J."/>
            <person name="Larimer F."/>
            <person name="Land M."/>
            <person name="Hauser L."/>
            <person name="Kyrpides N."/>
            <person name="Mikhailova N."/>
            <person name="Cozen A.E."/>
            <person name="Fitz-Gibbon S.T."/>
            <person name="House C.H."/>
            <person name="Saltikov C."/>
            <person name="Lowe T."/>
            <person name="Richardson P."/>
        </authorList>
    </citation>
    <scope>NUCLEOTIDE SEQUENCE [LARGE SCALE GENOMIC DNA]</scope>
    <source>
        <strain evidence="2">DSM 4184</strain>
    </source>
</reference>
<dbReference type="Proteomes" id="UP000002595">
    <property type="component" value="Chromosome"/>
</dbReference>
<dbReference type="CDD" id="cd11714">
    <property type="entry name" value="GINS_A_archaea"/>
    <property type="match status" value="1"/>
</dbReference>
<proteinExistence type="predicted"/>
<keyword evidence="3" id="KW-1185">Reference proteome</keyword>
<evidence type="ECO:0000313" key="3">
    <source>
        <dbReference type="Proteomes" id="UP000002595"/>
    </source>
</evidence>
<gene>
    <name evidence="2" type="ordered locus">Pisl_1193</name>
</gene>
<feature type="domain" description="GINS subunit" evidence="1">
    <location>
        <begin position="68"/>
        <end position="161"/>
    </location>
</feature>
<name>A1RTS8_PYRIL</name>
<dbReference type="EMBL" id="CP000504">
    <property type="protein sequence ID" value="ABL88360.1"/>
    <property type="molecule type" value="Genomic_DNA"/>
</dbReference>
<organism evidence="2 3">
    <name type="scientific">Pyrobaculum islandicum (strain DSM 4184 / JCM 9189 / GEO3)</name>
    <dbReference type="NCBI Taxonomy" id="384616"/>
    <lineage>
        <taxon>Archaea</taxon>
        <taxon>Thermoproteota</taxon>
        <taxon>Thermoprotei</taxon>
        <taxon>Thermoproteales</taxon>
        <taxon>Thermoproteaceae</taxon>
        <taxon>Pyrobaculum</taxon>
    </lineage>
</organism>
<dbReference type="RefSeq" id="WP_011762935.1">
    <property type="nucleotide sequence ID" value="NC_008701.1"/>
</dbReference>
<dbReference type="InterPro" id="IPR021151">
    <property type="entry name" value="GINS_A"/>
</dbReference>
<dbReference type="GeneID" id="4616578"/>
<dbReference type="KEGG" id="pis:Pisl_1193"/>
<evidence type="ECO:0000259" key="1">
    <source>
        <dbReference type="Pfam" id="PF05916"/>
    </source>
</evidence>
<accession>A1RTS8</accession>
<dbReference type="Gene3D" id="1.20.58.2050">
    <property type="match status" value="1"/>
</dbReference>
<dbReference type="HOGENOM" id="CLU_116586_0_0_2"/>
<sequence length="165" mass="18749">MSFGGITNWRPVRVVFKRDVDLPLLGISHKAGTETEVPLYLALRLDEMGAVEIDESNAVQPRDVASLKYLEQRESYPVKLPEDFYPRVRLTIYLLNKKGDVKTLRTVVQDVRELVIERIKKISVLVATKPDIVNDQDFVSRLTPEEKALLLSIHAAITSFIFSIV</sequence>
<protein>
    <recommendedName>
        <fullName evidence="1">GINS subunit domain-containing protein</fullName>
    </recommendedName>
</protein>
<evidence type="ECO:0000313" key="2">
    <source>
        <dbReference type="EMBL" id="ABL88360.1"/>
    </source>
</evidence>
<dbReference type="Pfam" id="PF05916">
    <property type="entry name" value="Sld5"/>
    <property type="match status" value="1"/>
</dbReference>
<dbReference type="AlphaFoldDB" id="A1RTS8"/>
<dbReference type="eggNOG" id="arCOG00552">
    <property type="taxonomic scope" value="Archaea"/>
</dbReference>
<dbReference type="InterPro" id="IPR038437">
    <property type="entry name" value="GINS_Psf3_sf"/>
</dbReference>